<protein>
    <submittedName>
        <fullName evidence="1">Uncharacterized protein</fullName>
    </submittedName>
</protein>
<reference evidence="1 2" key="1">
    <citation type="submission" date="2018-08" db="EMBL/GenBank/DDBJ databases">
        <title>Actinomadura spongicola sp. nov., isolated from marine sponge Leucetta chagosensis.</title>
        <authorList>
            <person name="Li L."/>
            <person name="Lin H.W."/>
        </authorList>
    </citation>
    <scope>NUCLEOTIDE SEQUENCE [LARGE SCALE GENOMIC DNA]</scope>
    <source>
        <strain evidence="1 2">LHW52907</strain>
    </source>
</reference>
<evidence type="ECO:0000313" key="1">
    <source>
        <dbReference type="EMBL" id="RFS83085.1"/>
    </source>
</evidence>
<gene>
    <name evidence="1" type="ORF">D0T12_23165</name>
</gene>
<dbReference type="EMBL" id="QVNQ01000007">
    <property type="protein sequence ID" value="RFS83085.1"/>
    <property type="molecule type" value="Genomic_DNA"/>
</dbReference>
<dbReference type="Proteomes" id="UP000262882">
    <property type="component" value="Unassembled WGS sequence"/>
</dbReference>
<dbReference type="RefSeq" id="WP_117401782.1">
    <property type="nucleotide sequence ID" value="NZ_QVNQ01000007.1"/>
</dbReference>
<keyword evidence="2" id="KW-1185">Reference proteome</keyword>
<dbReference type="AlphaFoldDB" id="A0A372GCI0"/>
<evidence type="ECO:0000313" key="2">
    <source>
        <dbReference type="Proteomes" id="UP000262882"/>
    </source>
</evidence>
<comment type="caution">
    <text evidence="1">The sequence shown here is derived from an EMBL/GenBank/DDBJ whole genome shotgun (WGS) entry which is preliminary data.</text>
</comment>
<proteinExistence type="predicted"/>
<name>A0A372GCI0_9ACTN</name>
<organism evidence="1 2">
    <name type="scientific">Actinomadura spongiicola</name>
    <dbReference type="NCBI Taxonomy" id="2303421"/>
    <lineage>
        <taxon>Bacteria</taxon>
        <taxon>Bacillati</taxon>
        <taxon>Actinomycetota</taxon>
        <taxon>Actinomycetes</taxon>
        <taxon>Streptosporangiales</taxon>
        <taxon>Thermomonosporaceae</taxon>
        <taxon>Actinomadura</taxon>
    </lineage>
</organism>
<dbReference type="OrthoDB" id="3463453at2"/>
<sequence>MDVPGGIDRRVLARHIAADVDRAAPLLARILLVRAVSNIRHHRGGHALWVARDVAADCGAELEAAGAVTRELARALVPGHDADRDLTPAIAATRRLSHAISSEDNAYARYSMATDPDISIDKRRAGELGDEWEEQRGLLREARHGMPAGLGSGETGCVLLDRALDHVFKRGLYYQARYHLFSREPERQWRRRVANVLHAAACAKLGRANKAALGDLADNIRDGRRAIDGTTQSAWAQQAVSRLEAIATPVFALQEPLTLHKATAIRLLALCLAREAETARTPAPGAPFRGVAVGVTLLERNPFD</sequence>
<accession>A0A372GCI0</accession>